<organism evidence="4 5">
    <name type="scientific">Entamoeba invadens IP1</name>
    <dbReference type="NCBI Taxonomy" id="370355"/>
    <lineage>
        <taxon>Eukaryota</taxon>
        <taxon>Amoebozoa</taxon>
        <taxon>Evosea</taxon>
        <taxon>Archamoebae</taxon>
        <taxon>Mastigamoebida</taxon>
        <taxon>Entamoebidae</taxon>
        <taxon>Entamoeba</taxon>
    </lineage>
</organism>
<dbReference type="KEGG" id="eiv:EIN_425410"/>
<keyword evidence="5" id="KW-1185">Reference proteome</keyword>
<protein>
    <recommendedName>
        <fullName evidence="6">Akirin</fullName>
    </recommendedName>
</protein>
<name>A0A0A1UBY3_ENTIV</name>
<proteinExistence type="inferred from homology"/>
<dbReference type="GO" id="GO:0005634">
    <property type="term" value="C:nucleus"/>
    <property type="evidence" value="ECO:0007669"/>
    <property type="project" value="UniProtKB-SubCell"/>
</dbReference>
<evidence type="ECO:0000256" key="1">
    <source>
        <dbReference type="ARBA" id="ARBA00004123"/>
    </source>
</evidence>
<reference evidence="4 5" key="1">
    <citation type="submission" date="2012-10" db="EMBL/GenBank/DDBJ databases">
        <authorList>
            <person name="Zafar N."/>
            <person name="Inman J."/>
            <person name="Hall N."/>
            <person name="Lorenzi H."/>
            <person name="Caler E."/>
        </authorList>
    </citation>
    <scope>NUCLEOTIDE SEQUENCE [LARGE SCALE GENOMIC DNA]</scope>
    <source>
        <strain evidence="4 5">IP1</strain>
    </source>
</reference>
<dbReference type="GO" id="GO:0000785">
    <property type="term" value="C:chromatin"/>
    <property type="evidence" value="ECO:0007669"/>
    <property type="project" value="TreeGrafter"/>
</dbReference>
<dbReference type="PANTHER" id="PTHR13293:SF6">
    <property type="entry name" value="AKIRIN-RELATED"/>
    <property type="match status" value="1"/>
</dbReference>
<dbReference type="InterPro" id="IPR024132">
    <property type="entry name" value="Akirin"/>
</dbReference>
<evidence type="ECO:0008006" key="6">
    <source>
        <dbReference type="Google" id="ProtNLM"/>
    </source>
</evidence>
<evidence type="ECO:0000313" key="5">
    <source>
        <dbReference type="Proteomes" id="UP000014680"/>
    </source>
</evidence>
<keyword evidence="3" id="KW-0539">Nucleus</keyword>
<dbReference type="VEuPathDB" id="AmoebaDB:EIN_425410"/>
<gene>
    <name evidence="4" type="ORF">EIN_425410</name>
</gene>
<dbReference type="PANTHER" id="PTHR13293">
    <property type="entry name" value="AKIRIN-RELATED"/>
    <property type="match status" value="1"/>
</dbReference>
<dbReference type="RefSeq" id="XP_004256580.1">
    <property type="nucleotide sequence ID" value="XM_004256532.1"/>
</dbReference>
<dbReference type="EMBL" id="KB206573">
    <property type="protein sequence ID" value="ELP89809.1"/>
    <property type="molecule type" value="Genomic_DNA"/>
</dbReference>
<dbReference type="OrthoDB" id="10039914at2759"/>
<comment type="subcellular location">
    <subcellularLocation>
        <location evidence="1">Nucleus</location>
    </subcellularLocation>
</comment>
<dbReference type="GeneID" id="14888808"/>
<dbReference type="GO" id="GO:0003712">
    <property type="term" value="F:transcription coregulator activity"/>
    <property type="evidence" value="ECO:0007669"/>
    <property type="project" value="TreeGrafter"/>
</dbReference>
<sequence>MAFSLTKRMMYEEESEGVTGGASLRYQPKRMTPQSGYTFNRISNFPRIELTTDELIESTGKTTFTINEVKQLVTTSNLINERRMRDEYEQILSTKLKEQFESFSTYQRDYVAKQYGENESSYIM</sequence>
<evidence type="ECO:0000256" key="2">
    <source>
        <dbReference type="ARBA" id="ARBA00005625"/>
    </source>
</evidence>
<evidence type="ECO:0000256" key="3">
    <source>
        <dbReference type="ARBA" id="ARBA00023242"/>
    </source>
</evidence>
<accession>A0A0A1UBY3</accession>
<comment type="similarity">
    <text evidence="2">Belongs to the akirin family.</text>
</comment>
<dbReference type="OMA" id="NFPRIEL"/>
<evidence type="ECO:0000313" key="4">
    <source>
        <dbReference type="EMBL" id="ELP89809.1"/>
    </source>
</evidence>
<dbReference type="AlphaFoldDB" id="A0A0A1UBY3"/>
<dbReference type="Proteomes" id="UP000014680">
    <property type="component" value="Unassembled WGS sequence"/>
</dbReference>
<dbReference type="GO" id="GO:0045944">
    <property type="term" value="P:positive regulation of transcription by RNA polymerase II"/>
    <property type="evidence" value="ECO:0007669"/>
    <property type="project" value="TreeGrafter"/>
</dbReference>